<proteinExistence type="predicted"/>
<feature type="region of interest" description="Disordered" evidence="1">
    <location>
        <begin position="179"/>
        <end position="216"/>
    </location>
</feature>
<evidence type="ECO:0000313" key="2">
    <source>
        <dbReference type="EMBL" id="KAK4768149.1"/>
    </source>
</evidence>
<protein>
    <submittedName>
        <fullName evidence="2">Uncharacterized protein</fullName>
    </submittedName>
</protein>
<organism evidence="2 3">
    <name type="scientific">Trapa incisa</name>
    <dbReference type="NCBI Taxonomy" id="236973"/>
    <lineage>
        <taxon>Eukaryota</taxon>
        <taxon>Viridiplantae</taxon>
        <taxon>Streptophyta</taxon>
        <taxon>Embryophyta</taxon>
        <taxon>Tracheophyta</taxon>
        <taxon>Spermatophyta</taxon>
        <taxon>Magnoliopsida</taxon>
        <taxon>eudicotyledons</taxon>
        <taxon>Gunneridae</taxon>
        <taxon>Pentapetalae</taxon>
        <taxon>rosids</taxon>
        <taxon>malvids</taxon>
        <taxon>Myrtales</taxon>
        <taxon>Lythraceae</taxon>
        <taxon>Trapa</taxon>
    </lineage>
</organism>
<name>A0AAN7KNB2_9MYRT</name>
<dbReference type="EMBL" id="JAXIOK010000006">
    <property type="protein sequence ID" value="KAK4768149.1"/>
    <property type="molecule type" value="Genomic_DNA"/>
</dbReference>
<dbReference type="AlphaFoldDB" id="A0AAN7KNB2"/>
<sequence>MYVFKNLRFFHCIYPSSLLTTRENACSEMSSFYHGGQWGGSGTASVEQAVPPSPPSPAAGFELVARGGVFKLERPSEDDELFEIGSMILTSQSQVIRRTSECDEEPREQDHVRPLPLPFLSPLHLGPSSQAENKKKHDGQKNRPKSTLLGFPGSSSCMEYGNAKILSLLLPFPALTTRRSRKQRPSYKQKPSATRTAKSSPLAGLSPPQRKTYSGASCRGCTRVAPVLNIPNCCTPNDTAFLFGLGCLFLWGKEKKCRG</sequence>
<evidence type="ECO:0000256" key="1">
    <source>
        <dbReference type="SAM" id="MobiDB-lite"/>
    </source>
</evidence>
<feature type="compositionally biased region" description="Low complexity" evidence="1">
    <location>
        <begin position="118"/>
        <end position="129"/>
    </location>
</feature>
<keyword evidence="3" id="KW-1185">Reference proteome</keyword>
<gene>
    <name evidence="2" type="ORF">SAY87_003290</name>
</gene>
<evidence type="ECO:0000313" key="3">
    <source>
        <dbReference type="Proteomes" id="UP001345219"/>
    </source>
</evidence>
<reference evidence="2 3" key="1">
    <citation type="journal article" date="2023" name="Hortic Res">
        <title>Pangenome of water caltrop reveals structural variations and asymmetric subgenome divergence after allopolyploidization.</title>
        <authorList>
            <person name="Zhang X."/>
            <person name="Chen Y."/>
            <person name="Wang L."/>
            <person name="Yuan Y."/>
            <person name="Fang M."/>
            <person name="Shi L."/>
            <person name="Lu R."/>
            <person name="Comes H.P."/>
            <person name="Ma Y."/>
            <person name="Chen Y."/>
            <person name="Huang G."/>
            <person name="Zhou Y."/>
            <person name="Zheng Z."/>
            <person name="Qiu Y."/>
        </authorList>
    </citation>
    <scope>NUCLEOTIDE SEQUENCE [LARGE SCALE GENOMIC DNA]</scope>
    <source>
        <tissue evidence="2">Roots</tissue>
    </source>
</reference>
<feature type="compositionally biased region" description="Basic and acidic residues" evidence="1">
    <location>
        <begin position="132"/>
        <end position="141"/>
    </location>
</feature>
<dbReference type="Proteomes" id="UP001345219">
    <property type="component" value="Chromosome 3"/>
</dbReference>
<feature type="compositionally biased region" description="Polar residues" evidence="1">
    <location>
        <begin position="189"/>
        <end position="199"/>
    </location>
</feature>
<accession>A0AAN7KNB2</accession>
<feature type="region of interest" description="Disordered" evidence="1">
    <location>
        <begin position="95"/>
        <end position="150"/>
    </location>
</feature>
<comment type="caution">
    <text evidence="2">The sequence shown here is derived from an EMBL/GenBank/DDBJ whole genome shotgun (WGS) entry which is preliminary data.</text>
</comment>